<evidence type="ECO:0000259" key="2">
    <source>
        <dbReference type="Pfam" id="PF07007"/>
    </source>
</evidence>
<keyword evidence="3" id="KW-0449">Lipoprotein</keyword>
<dbReference type="InterPro" id="IPR009739">
    <property type="entry name" value="LprI-like_N"/>
</dbReference>
<dbReference type="GO" id="GO:0005576">
    <property type="term" value="C:extracellular region"/>
    <property type="evidence" value="ECO:0007669"/>
    <property type="project" value="TreeGrafter"/>
</dbReference>
<feature type="compositionally biased region" description="Pro residues" evidence="1">
    <location>
        <begin position="217"/>
        <end position="240"/>
    </location>
</feature>
<name>D9QHP3_BRESC</name>
<evidence type="ECO:0000313" key="4">
    <source>
        <dbReference type="Proteomes" id="UP000002696"/>
    </source>
</evidence>
<dbReference type="Proteomes" id="UP000002696">
    <property type="component" value="Chromosome"/>
</dbReference>
<dbReference type="InParanoid" id="D9QHP3"/>
<protein>
    <submittedName>
        <fullName evidence="3">Uncharacterized protein putative lipoprotein-like protein</fullName>
    </submittedName>
</protein>
<keyword evidence="4" id="KW-1185">Reference proteome</keyword>
<reference evidence="4" key="1">
    <citation type="journal article" date="2011" name="J. Bacteriol.">
        <title>Genome sequences of eight morphologically diverse alphaproteobacteria.</title>
        <authorList>
            <consortium name="US DOE Joint Genome Institute"/>
            <person name="Brown P.J."/>
            <person name="Kysela D.T."/>
            <person name="Buechlein A."/>
            <person name="Hemmerich C."/>
            <person name="Brun Y.V."/>
        </authorList>
    </citation>
    <scope>NUCLEOTIDE SEQUENCE [LARGE SCALE GENOMIC DNA]</scope>
    <source>
        <strain evidence="4">ATCC 15264 / DSM 4735 / LMG 14903 / NBRC 16000 / CB 81</strain>
    </source>
</reference>
<sequence length="323" mass="34388">MRTLWIVAAAMIAVAGVGGVVTRAVAIAGRGPQGLDACRSAETRAGLRDAILTRIAARGGEVDGAFAFSLDTPRLEAVDYTADRTVCGGVARMSVPEHRRAALDGVSELSDSVRFMIEPSRTGSGRVVALIGGGDVMANWLGAPPAPPAPPSPELLQAGYVAEAVEVVDAPADPEPVEEAPPARRPVERATPERTPTAARAPSPPVPTTPSTRPAPRRPVPAPPVRRADTPPPPPPPPARPSFDCRRARNSAERTICADPGLADLDVAMARRYARMQNNVDGKAAQILRDEQREWLRRRDACETRSCLALMYETRAARMDRMG</sequence>
<gene>
    <name evidence="3" type="ordered locus">Bresu_0003</name>
</gene>
<accession>D9QHP3</accession>
<organism evidence="3 4">
    <name type="scientific">Brevundimonas subvibrioides (strain ATCC 15264 / DSM 4735 / LMG 14903 / NBRC 16000 / CB 81)</name>
    <name type="common">Caulobacter subvibrioides</name>
    <dbReference type="NCBI Taxonomy" id="633149"/>
    <lineage>
        <taxon>Bacteria</taxon>
        <taxon>Pseudomonadati</taxon>
        <taxon>Pseudomonadota</taxon>
        <taxon>Alphaproteobacteria</taxon>
        <taxon>Caulobacterales</taxon>
        <taxon>Caulobacteraceae</taxon>
        <taxon>Brevundimonas</taxon>
    </lineage>
</organism>
<feature type="region of interest" description="Disordered" evidence="1">
    <location>
        <begin position="171"/>
        <end position="247"/>
    </location>
</feature>
<dbReference type="Gene3D" id="1.20.1270.180">
    <property type="match status" value="1"/>
</dbReference>
<evidence type="ECO:0000256" key="1">
    <source>
        <dbReference type="SAM" id="MobiDB-lite"/>
    </source>
</evidence>
<dbReference type="eggNOG" id="COG4461">
    <property type="taxonomic scope" value="Bacteria"/>
</dbReference>
<dbReference type="KEGG" id="bsb:Bresu_0003"/>
<evidence type="ECO:0000313" key="3">
    <source>
        <dbReference type="EMBL" id="ADK99318.1"/>
    </source>
</evidence>
<proteinExistence type="predicted"/>
<dbReference type="EMBL" id="CP002102">
    <property type="protein sequence ID" value="ADK99318.1"/>
    <property type="molecule type" value="Genomic_DNA"/>
</dbReference>
<dbReference type="AlphaFoldDB" id="D9QHP3"/>
<dbReference type="PANTHER" id="PTHR37549">
    <property type="entry name" value="LIPOPROTEIN LPRI"/>
    <property type="match status" value="1"/>
</dbReference>
<dbReference type="RefSeq" id="WP_013267423.1">
    <property type="nucleotide sequence ID" value="NC_014375.1"/>
</dbReference>
<dbReference type="InterPro" id="IPR052755">
    <property type="entry name" value="Lysozyme_Inhibitor_LprI"/>
</dbReference>
<dbReference type="HOGENOM" id="CLU_859621_0_0_5"/>
<feature type="compositionally biased region" description="Basic and acidic residues" evidence="1">
    <location>
        <begin position="181"/>
        <end position="192"/>
    </location>
</feature>
<dbReference type="PANTHER" id="PTHR37549:SF1">
    <property type="entry name" value="LIPOPROTEIN LPRI"/>
    <property type="match status" value="1"/>
</dbReference>
<feature type="domain" description="Lysozyme inhibitor LprI-like N-terminal" evidence="2">
    <location>
        <begin position="245"/>
        <end position="316"/>
    </location>
</feature>
<dbReference type="OrthoDB" id="122332at2"/>
<dbReference type="Pfam" id="PF07007">
    <property type="entry name" value="LprI"/>
    <property type="match status" value="1"/>
</dbReference>